<gene>
    <name evidence="1" type="ORF">UFOVP190_383</name>
</gene>
<sequence>MKKQYNTLDALAASIVAFETNTCGVVRDAVYENQEIKFQPNRVLITNHLEGTKLLPVTDEHRTAAEDLVTYLQQTIMMQTLMKGSSDSFAQNVLDIISEPTMLAKNVGLLAWAPKLSADLQKKDSVRQASAHYERSSRYVGSIGSKIIVDFTLIESRFVPRMDCYSVYGHTAEGNLIFYWSKKAEKIVQQGRIEGRVKKQVEDGFRNKALVTTLNYVKVL</sequence>
<proteinExistence type="predicted"/>
<evidence type="ECO:0000313" key="1">
    <source>
        <dbReference type="EMBL" id="CAB5215075.1"/>
    </source>
</evidence>
<organism evidence="1">
    <name type="scientific">uncultured Caudovirales phage</name>
    <dbReference type="NCBI Taxonomy" id="2100421"/>
    <lineage>
        <taxon>Viruses</taxon>
        <taxon>Duplodnaviria</taxon>
        <taxon>Heunggongvirae</taxon>
        <taxon>Uroviricota</taxon>
        <taxon>Caudoviricetes</taxon>
        <taxon>Peduoviridae</taxon>
        <taxon>Maltschvirus</taxon>
        <taxon>Maltschvirus maltsch</taxon>
    </lineage>
</organism>
<name>A0A6J7WPP4_9CAUD</name>
<dbReference type="EMBL" id="LR798243">
    <property type="protein sequence ID" value="CAB5215075.1"/>
    <property type="molecule type" value="Genomic_DNA"/>
</dbReference>
<protein>
    <submittedName>
        <fullName evidence="1">Uncharacterized protein</fullName>
    </submittedName>
</protein>
<reference evidence="1" key="1">
    <citation type="submission" date="2020-05" db="EMBL/GenBank/DDBJ databases">
        <authorList>
            <person name="Chiriac C."/>
            <person name="Salcher M."/>
            <person name="Ghai R."/>
            <person name="Kavagutti S V."/>
        </authorList>
    </citation>
    <scope>NUCLEOTIDE SEQUENCE</scope>
</reference>
<accession>A0A6J7WPP4</accession>